<name>A0A6L3VWU7_9ACTN</name>
<feature type="transmembrane region" description="Helical" evidence="7">
    <location>
        <begin position="239"/>
        <end position="264"/>
    </location>
</feature>
<evidence type="ECO:0000256" key="6">
    <source>
        <dbReference type="SAM" id="MobiDB-lite"/>
    </source>
</evidence>
<feature type="transmembrane region" description="Helical" evidence="7">
    <location>
        <begin position="159"/>
        <end position="182"/>
    </location>
</feature>
<feature type="transmembrane region" description="Helical" evidence="7">
    <location>
        <begin position="368"/>
        <end position="388"/>
    </location>
</feature>
<feature type="transmembrane region" description="Helical" evidence="7">
    <location>
        <begin position="126"/>
        <end position="147"/>
    </location>
</feature>
<dbReference type="Pfam" id="PF03706">
    <property type="entry name" value="LPG_synthase_TM"/>
    <property type="match status" value="1"/>
</dbReference>
<feature type="compositionally biased region" description="Pro residues" evidence="6">
    <location>
        <begin position="1"/>
        <end position="10"/>
    </location>
</feature>
<accession>A0A6L3VWU7</accession>
<feature type="compositionally biased region" description="Low complexity" evidence="6">
    <location>
        <begin position="80"/>
        <end position="105"/>
    </location>
</feature>
<dbReference type="OrthoDB" id="3480455at2"/>
<keyword evidence="3 7" id="KW-0812">Transmembrane</keyword>
<feature type="transmembrane region" description="Helical" evidence="7">
    <location>
        <begin position="194"/>
        <end position="218"/>
    </location>
</feature>
<dbReference type="InterPro" id="IPR022791">
    <property type="entry name" value="L-PG_synthase/AglD"/>
</dbReference>
<keyword evidence="2" id="KW-1003">Cell membrane</keyword>
<evidence type="ECO:0000256" key="7">
    <source>
        <dbReference type="SAM" id="Phobius"/>
    </source>
</evidence>
<feature type="transmembrane region" description="Helical" evidence="7">
    <location>
        <begin position="342"/>
        <end position="362"/>
    </location>
</feature>
<comment type="caution">
    <text evidence="8">The sequence shown here is derived from an EMBL/GenBank/DDBJ whole genome shotgun (WGS) entry which is preliminary data.</text>
</comment>
<dbReference type="PANTHER" id="PTHR39087">
    <property type="entry name" value="UPF0104 MEMBRANE PROTEIN MJ1595"/>
    <property type="match status" value="1"/>
</dbReference>
<keyword evidence="4 7" id="KW-1133">Transmembrane helix</keyword>
<feature type="compositionally biased region" description="Basic residues" evidence="6">
    <location>
        <begin position="40"/>
        <end position="63"/>
    </location>
</feature>
<dbReference type="Proteomes" id="UP000483004">
    <property type="component" value="Unassembled WGS sequence"/>
</dbReference>
<evidence type="ECO:0000256" key="2">
    <source>
        <dbReference type="ARBA" id="ARBA00022475"/>
    </source>
</evidence>
<feature type="transmembrane region" description="Helical" evidence="7">
    <location>
        <begin position="400"/>
        <end position="419"/>
    </location>
</feature>
<gene>
    <name evidence="8" type="ORF">F9B16_19970</name>
</gene>
<feature type="compositionally biased region" description="Basic and acidic residues" evidence="6">
    <location>
        <begin position="64"/>
        <end position="75"/>
    </location>
</feature>
<evidence type="ECO:0000313" key="9">
    <source>
        <dbReference type="Proteomes" id="UP000483004"/>
    </source>
</evidence>
<dbReference type="AlphaFoldDB" id="A0A6L3VWU7"/>
<evidence type="ECO:0000256" key="5">
    <source>
        <dbReference type="ARBA" id="ARBA00023136"/>
    </source>
</evidence>
<feature type="transmembrane region" description="Helical" evidence="7">
    <location>
        <begin position="284"/>
        <end position="303"/>
    </location>
</feature>
<dbReference type="PANTHER" id="PTHR39087:SF2">
    <property type="entry name" value="UPF0104 MEMBRANE PROTEIN MJ1595"/>
    <property type="match status" value="1"/>
</dbReference>
<evidence type="ECO:0000256" key="1">
    <source>
        <dbReference type="ARBA" id="ARBA00004651"/>
    </source>
</evidence>
<evidence type="ECO:0000256" key="3">
    <source>
        <dbReference type="ARBA" id="ARBA00022692"/>
    </source>
</evidence>
<comment type="subcellular location">
    <subcellularLocation>
        <location evidence="1">Cell membrane</location>
        <topology evidence="1">Multi-pass membrane protein</topology>
    </subcellularLocation>
</comment>
<proteinExistence type="predicted"/>
<dbReference type="EMBL" id="WBMR01000055">
    <property type="protein sequence ID" value="KAB2379520.1"/>
    <property type="molecule type" value="Genomic_DNA"/>
</dbReference>
<dbReference type="GO" id="GO:0005886">
    <property type="term" value="C:plasma membrane"/>
    <property type="evidence" value="ECO:0007669"/>
    <property type="project" value="UniProtKB-SubCell"/>
</dbReference>
<sequence>MRWRPCPPPRDACGRSPGRGAGRWRRCSPPAAWSPTWPCRTRRSTRRPTPRRRRGGTRPGRARTRPETGPFERRGRAVTPSGADQDAAAGAPDAPAGHPRPAPGTARTALAALGRALSAEASVPRVVLGTAVAGAVVVLALTHRVALDAGGESLMGADRAWLLIAALATAAMWCVGTVTQLGSMPVRPPVGRLFAVQVAASFADQLLPAGSGGIAINVRFLRRCGLTRGAAMGSVGLNSLAGLVTHLLLLAVAVAGVPSALGMLGERRWPRPREVAAAVAGNPWVEGGLAAAAVAAVVAVVWLRPARFARVLRSRATAGLRHVRHELAGLGTVLRHPGRATALWLGSAFSPLLHGLVLFAVLRSLSVPITVTSVVVVYLVVSSVSALVPSPGGIGGLDVVLVAGLVWAGVPSAAALGAVVGYRLITVWLPLLPGACVFAVLLRRRII</sequence>
<protein>
    <submittedName>
        <fullName evidence="8">Flippase-like domain-containing protein</fullName>
    </submittedName>
</protein>
<feature type="region of interest" description="Disordered" evidence="6">
    <location>
        <begin position="1"/>
        <end position="105"/>
    </location>
</feature>
<evidence type="ECO:0000313" key="8">
    <source>
        <dbReference type="EMBL" id="KAB2379520.1"/>
    </source>
</evidence>
<keyword evidence="9" id="KW-1185">Reference proteome</keyword>
<reference evidence="8 9" key="1">
    <citation type="submission" date="2019-09" db="EMBL/GenBank/DDBJ databases">
        <title>Actinomadura physcomitrii sp. nov., a novel actinomycete isolated from moss [Physcomitrium sphaericum (Ludw) Fuernr].</title>
        <authorList>
            <person name="Liu C."/>
            <person name="Zhuang X."/>
        </authorList>
    </citation>
    <scope>NUCLEOTIDE SEQUENCE [LARGE SCALE GENOMIC DNA]</scope>
    <source>
        <strain evidence="8 9">CYP1-1B</strain>
    </source>
</reference>
<feature type="transmembrane region" description="Helical" evidence="7">
    <location>
        <begin position="425"/>
        <end position="442"/>
    </location>
</feature>
<evidence type="ECO:0000256" key="4">
    <source>
        <dbReference type="ARBA" id="ARBA00022989"/>
    </source>
</evidence>
<keyword evidence="5 7" id="KW-0472">Membrane</keyword>
<organism evidence="8 9">
    <name type="scientific">Actinomadura montaniterrae</name>
    <dbReference type="NCBI Taxonomy" id="1803903"/>
    <lineage>
        <taxon>Bacteria</taxon>
        <taxon>Bacillati</taxon>
        <taxon>Actinomycetota</taxon>
        <taxon>Actinomycetes</taxon>
        <taxon>Streptosporangiales</taxon>
        <taxon>Thermomonosporaceae</taxon>
        <taxon>Actinomadura</taxon>
    </lineage>
</organism>